<dbReference type="EMBL" id="CAJVPY010003759">
    <property type="protein sequence ID" value="CAG8600912.1"/>
    <property type="molecule type" value="Genomic_DNA"/>
</dbReference>
<reference evidence="1" key="1">
    <citation type="submission" date="2021-06" db="EMBL/GenBank/DDBJ databases">
        <authorList>
            <person name="Kallberg Y."/>
            <person name="Tangrot J."/>
            <person name="Rosling A."/>
        </authorList>
    </citation>
    <scope>NUCLEOTIDE SEQUENCE</scope>
    <source>
        <strain evidence="1">MA453B</strain>
    </source>
</reference>
<proteinExistence type="predicted"/>
<evidence type="ECO:0000313" key="1">
    <source>
        <dbReference type="EMBL" id="CAG8600912.1"/>
    </source>
</evidence>
<organism evidence="1 2">
    <name type="scientific">Dentiscutata erythropus</name>
    <dbReference type="NCBI Taxonomy" id="1348616"/>
    <lineage>
        <taxon>Eukaryota</taxon>
        <taxon>Fungi</taxon>
        <taxon>Fungi incertae sedis</taxon>
        <taxon>Mucoromycota</taxon>
        <taxon>Glomeromycotina</taxon>
        <taxon>Glomeromycetes</taxon>
        <taxon>Diversisporales</taxon>
        <taxon>Gigasporaceae</taxon>
        <taxon>Dentiscutata</taxon>
    </lineage>
</organism>
<keyword evidence="2" id="KW-1185">Reference proteome</keyword>
<accession>A0A9N9CGI1</accession>
<feature type="non-terminal residue" evidence="1">
    <location>
        <position position="68"/>
    </location>
</feature>
<dbReference type="OrthoDB" id="2447818at2759"/>
<dbReference type="Proteomes" id="UP000789405">
    <property type="component" value="Unassembled WGS sequence"/>
</dbReference>
<sequence>MSHLSSAVEKPRAKDLSCVFSLIANKYSRLGLRPCETKESQTWRHANTLTTTIQLKSYVDYMPELKLY</sequence>
<dbReference type="AlphaFoldDB" id="A0A9N9CGI1"/>
<gene>
    <name evidence="1" type="ORF">DERYTH_LOCUS7635</name>
</gene>
<evidence type="ECO:0000313" key="2">
    <source>
        <dbReference type="Proteomes" id="UP000789405"/>
    </source>
</evidence>
<comment type="caution">
    <text evidence="1">The sequence shown here is derived from an EMBL/GenBank/DDBJ whole genome shotgun (WGS) entry which is preliminary data.</text>
</comment>
<protein>
    <submittedName>
        <fullName evidence="1">19579_t:CDS:1</fullName>
    </submittedName>
</protein>
<name>A0A9N9CGI1_9GLOM</name>